<reference evidence="1 2" key="2">
    <citation type="submission" date="2022-06" db="EMBL/GenBank/DDBJ databases">
        <title>Genomic Encyclopedia of Type Strains, Phase I: the one thousand microbial genomes (KMG-I) project.</title>
        <authorList>
            <person name="Kyrpides N."/>
        </authorList>
    </citation>
    <scope>NUCLEOTIDE SEQUENCE [LARGE SCALE GENOMIC DNA]</scope>
    <source>
        <strain evidence="1 2">DSM 43889</strain>
    </source>
</reference>
<dbReference type="Proteomes" id="UP000791080">
    <property type="component" value="Unassembled WGS sequence"/>
</dbReference>
<keyword evidence="2" id="KW-1185">Reference proteome</keyword>
<sequence length="135" mass="13930">MTSPHRTLPRDAWRASVAAVAPTGQPTTVVLTLTADESAAVLLAAGTVGLVAPHAARQFSTALLHRRNLAIPLHVGSSALRLAVTSLAVPGAGTGGARLALAGNGWGWPLLLGPRPVRQLARVLDEAAGRCRRGW</sequence>
<dbReference type="EMBL" id="AUBJ02000001">
    <property type="protein sequence ID" value="MCP2330145.1"/>
    <property type="molecule type" value="Genomic_DNA"/>
</dbReference>
<comment type="caution">
    <text evidence="1">The sequence shown here is derived from an EMBL/GenBank/DDBJ whole genome shotgun (WGS) entry which is preliminary data.</text>
</comment>
<protein>
    <submittedName>
        <fullName evidence="1">Uncharacterized protein</fullName>
    </submittedName>
</protein>
<proteinExistence type="predicted"/>
<name>A0ABT1JCC5_ACTCY</name>
<evidence type="ECO:0000313" key="2">
    <source>
        <dbReference type="Proteomes" id="UP000791080"/>
    </source>
</evidence>
<organism evidence="1 2">
    <name type="scientific">Actinoalloteichus caeruleus DSM 43889</name>
    <dbReference type="NCBI Taxonomy" id="1120930"/>
    <lineage>
        <taxon>Bacteria</taxon>
        <taxon>Bacillati</taxon>
        <taxon>Actinomycetota</taxon>
        <taxon>Actinomycetes</taxon>
        <taxon>Pseudonocardiales</taxon>
        <taxon>Pseudonocardiaceae</taxon>
        <taxon>Actinoalloteichus</taxon>
        <taxon>Actinoalloteichus cyanogriseus</taxon>
    </lineage>
</organism>
<evidence type="ECO:0000313" key="1">
    <source>
        <dbReference type="EMBL" id="MCP2330145.1"/>
    </source>
</evidence>
<accession>A0ABT1JCC5</accession>
<gene>
    <name evidence="1" type="ORF">G443_000415</name>
</gene>
<reference evidence="1 2" key="1">
    <citation type="submission" date="2013-07" db="EMBL/GenBank/DDBJ databases">
        <authorList>
            <consortium name="DOE Joint Genome Institute"/>
            <person name="Reeve W."/>
            <person name="Huntemann M."/>
            <person name="Han J."/>
            <person name="Chen A."/>
            <person name="Kyrpides N."/>
            <person name="Mavromatis K."/>
            <person name="Markowitz V."/>
            <person name="Palaniappan K."/>
            <person name="Ivanova N."/>
            <person name="Schaumberg A."/>
            <person name="Pati A."/>
            <person name="Liolios K."/>
            <person name="Nordberg H.P."/>
            <person name="Cantor M.N."/>
            <person name="Hua S.X."/>
            <person name="Woyke T."/>
        </authorList>
    </citation>
    <scope>NUCLEOTIDE SEQUENCE [LARGE SCALE GENOMIC DNA]</scope>
    <source>
        <strain evidence="1 2">DSM 43889</strain>
    </source>
</reference>
<dbReference type="RefSeq" id="WP_026420662.1">
    <property type="nucleotide sequence ID" value="NZ_AUBJ02000001.1"/>
</dbReference>